<keyword evidence="2" id="KW-0808">Transferase</keyword>
<keyword evidence="3" id="KW-1185">Reference proteome</keyword>
<dbReference type="CDD" id="cd04647">
    <property type="entry name" value="LbH_MAT_like"/>
    <property type="match status" value="1"/>
</dbReference>
<dbReference type="PANTHER" id="PTHR43300">
    <property type="entry name" value="ACETYLTRANSFERASE"/>
    <property type="match status" value="1"/>
</dbReference>
<dbReference type="InterPro" id="IPR050179">
    <property type="entry name" value="Trans_hexapeptide_repeat"/>
</dbReference>
<comment type="similarity">
    <text evidence="1">Belongs to the transferase hexapeptide repeat family.</text>
</comment>
<reference evidence="2 3" key="1">
    <citation type="journal article" date="2007" name="PLoS Biol.">
        <title>Evolution of symbiotic bacteria in the distal human intestine.</title>
        <authorList>
            <person name="Xu J."/>
            <person name="Mahowald M.A."/>
            <person name="Ley R.E."/>
            <person name="Lozupone C.A."/>
            <person name="Hamady M."/>
            <person name="Martens E.C."/>
            <person name="Henrissat B."/>
            <person name="Coutinho P.M."/>
            <person name="Minx P."/>
            <person name="Latreille P."/>
            <person name="Cordum H."/>
            <person name="Van Brunt A."/>
            <person name="Kim K."/>
            <person name="Fulton R.S."/>
            <person name="Fulton L.A."/>
            <person name="Clifton S.W."/>
            <person name="Wilson R.K."/>
            <person name="Knight R.D."/>
            <person name="Gordon J.I."/>
        </authorList>
    </citation>
    <scope>NUCLEOTIDE SEQUENCE [LARGE SCALE GENOMIC DNA]</scope>
    <source>
        <strain evidence="3">ATCC 8503 / DSM 20701 / CIP 104284 / JCM 5825 / NCTC 11152</strain>
    </source>
</reference>
<dbReference type="BioCyc" id="PDIS435591:G1G5A-3721-MONOMER"/>
<dbReference type="STRING" id="435591.BDI_3628"/>
<dbReference type="Gene3D" id="2.160.10.10">
    <property type="entry name" value="Hexapeptide repeat proteins"/>
    <property type="match status" value="1"/>
</dbReference>
<dbReference type="HOGENOM" id="CLU_051638_12_4_10"/>
<organism evidence="2 3">
    <name type="scientific">Parabacteroides distasonis (strain ATCC 8503 / DSM 20701 / CIP 104284 / JCM 5825 / NCTC 11152)</name>
    <dbReference type="NCBI Taxonomy" id="435591"/>
    <lineage>
        <taxon>Bacteria</taxon>
        <taxon>Pseudomonadati</taxon>
        <taxon>Bacteroidota</taxon>
        <taxon>Bacteroidia</taxon>
        <taxon>Bacteroidales</taxon>
        <taxon>Tannerellaceae</taxon>
        <taxon>Parabacteroides</taxon>
    </lineage>
</organism>
<dbReference type="EMBL" id="CP000140">
    <property type="protein sequence ID" value="ABR45326.1"/>
    <property type="molecule type" value="Genomic_DNA"/>
</dbReference>
<dbReference type="PANTHER" id="PTHR43300:SF7">
    <property type="entry name" value="UDP-N-ACETYLBACILLOSAMINE N-ACETYLTRANSFERASE"/>
    <property type="match status" value="1"/>
</dbReference>
<dbReference type="KEGG" id="pdi:BDI_3628"/>
<accession>A6LI12</accession>
<evidence type="ECO:0000313" key="2">
    <source>
        <dbReference type="EMBL" id="ABR45326.1"/>
    </source>
</evidence>
<dbReference type="InterPro" id="IPR011004">
    <property type="entry name" value="Trimer_LpxA-like_sf"/>
</dbReference>
<gene>
    <name evidence="2" type="ordered locus">BDI_3628</name>
</gene>
<dbReference type="AlphaFoldDB" id="A6LI12"/>
<dbReference type="PaxDb" id="435591-BDI_3628"/>
<dbReference type="eggNOG" id="COG0110">
    <property type="taxonomic scope" value="Bacteria"/>
</dbReference>
<dbReference type="InterPro" id="IPR001451">
    <property type="entry name" value="Hexapep"/>
</dbReference>
<sequence length="134" mass="14936">MLINKIRKFLFGKLVHFYPWYLRNIYKMDIGHNVRISWRANLDLTINPRGIHVGDNTLITRGVYIMAHDAARGIKGDVYIGANCFIGIASIILPGVHIGNNCIVGTGAVVTKDFPDNSIIAGNPAKRIKENTYI</sequence>
<dbReference type="Proteomes" id="UP000000566">
    <property type="component" value="Chromosome"/>
</dbReference>
<dbReference type="SUPFAM" id="SSF51161">
    <property type="entry name" value="Trimeric LpxA-like enzymes"/>
    <property type="match status" value="1"/>
</dbReference>
<evidence type="ECO:0000313" key="3">
    <source>
        <dbReference type="Proteomes" id="UP000000566"/>
    </source>
</evidence>
<dbReference type="GO" id="GO:0016740">
    <property type="term" value="F:transferase activity"/>
    <property type="evidence" value="ECO:0007669"/>
    <property type="project" value="UniProtKB-KW"/>
</dbReference>
<dbReference type="RefSeq" id="WP_012056105.1">
    <property type="nucleotide sequence ID" value="NC_009615.1"/>
</dbReference>
<protein>
    <submittedName>
        <fullName evidence="2">Putative acetyltransferase</fullName>
    </submittedName>
</protein>
<name>A6LI12_PARD8</name>
<evidence type="ECO:0000256" key="1">
    <source>
        <dbReference type="ARBA" id="ARBA00007274"/>
    </source>
</evidence>
<proteinExistence type="inferred from homology"/>
<dbReference type="Pfam" id="PF14602">
    <property type="entry name" value="Hexapep_2"/>
    <property type="match status" value="1"/>
</dbReference>